<reference evidence="2 3" key="1">
    <citation type="submission" date="2019-04" db="EMBL/GenBank/DDBJ databases">
        <title>Shimia ponticola sp. nov., isolated from seawater.</title>
        <authorList>
            <person name="Kim Y.-O."/>
            <person name="Yoon J.-H."/>
        </authorList>
    </citation>
    <scope>NUCLEOTIDE SEQUENCE [LARGE SCALE GENOMIC DNA]</scope>
    <source>
        <strain evidence="2 3">MYP11</strain>
    </source>
</reference>
<keyword evidence="1" id="KW-0472">Membrane</keyword>
<protein>
    <submittedName>
        <fullName evidence="2">DUF2937 family protein</fullName>
    </submittedName>
</protein>
<dbReference type="InterPro" id="IPR022584">
    <property type="entry name" value="DUF2937"/>
</dbReference>
<dbReference type="Pfam" id="PF11157">
    <property type="entry name" value="DUF2937"/>
    <property type="match status" value="1"/>
</dbReference>
<sequence>MILRALTLAGGLTGAAAFSQFPEASQQYVQRLGGAVDALGEVAAAFDRSASAEGLTREAALAEMTGSDFVERRRKDMTAVFAQHEKLSADLAAFRQAGPFMRAYHISRVDTEIARAALAEFKPALPLTLAGGIFAGAGFLFGSLAVSALGALVPRRRGRRRLQGE</sequence>
<evidence type="ECO:0000256" key="1">
    <source>
        <dbReference type="SAM" id="Phobius"/>
    </source>
</evidence>
<keyword evidence="3" id="KW-1185">Reference proteome</keyword>
<dbReference type="AlphaFoldDB" id="A0A4S4NGP8"/>
<keyword evidence="1" id="KW-1133">Transmembrane helix</keyword>
<name>A0A4S4NGP8_9RHOB</name>
<dbReference type="RefSeq" id="WP_136462927.1">
    <property type="nucleotide sequence ID" value="NZ_SRKY01000002.1"/>
</dbReference>
<dbReference type="EMBL" id="SRKY01000002">
    <property type="protein sequence ID" value="THH37331.1"/>
    <property type="molecule type" value="Genomic_DNA"/>
</dbReference>
<gene>
    <name evidence="2" type="ORF">E4Z66_10475</name>
</gene>
<proteinExistence type="predicted"/>
<feature type="transmembrane region" description="Helical" evidence="1">
    <location>
        <begin position="129"/>
        <end position="153"/>
    </location>
</feature>
<evidence type="ECO:0000313" key="2">
    <source>
        <dbReference type="EMBL" id="THH37331.1"/>
    </source>
</evidence>
<comment type="caution">
    <text evidence="2">The sequence shown here is derived from an EMBL/GenBank/DDBJ whole genome shotgun (WGS) entry which is preliminary data.</text>
</comment>
<dbReference type="OrthoDB" id="193051at2"/>
<dbReference type="Proteomes" id="UP000306602">
    <property type="component" value="Unassembled WGS sequence"/>
</dbReference>
<organism evidence="2 3">
    <name type="scientific">Aliishimia ponticola</name>
    <dbReference type="NCBI Taxonomy" id="2499833"/>
    <lineage>
        <taxon>Bacteria</taxon>
        <taxon>Pseudomonadati</taxon>
        <taxon>Pseudomonadota</taxon>
        <taxon>Alphaproteobacteria</taxon>
        <taxon>Rhodobacterales</taxon>
        <taxon>Paracoccaceae</taxon>
        <taxon>Aliishimia</taxon>
    </lineage>
</organism>
<evidence type="ECO:0000313" key="3">
    <source>
        <dbReference type="Proteomes" id="UP000306602"/>
    </source>
</evidence>
<keyword evidence="1" id="KW-0812">Transmembrane</keyword>
<accession>A0A4S4NGP8</accession>